<evidence type="ECO:0000313" key="3">
    <source>
        <dbReference type="Proteomes" id="UP001165653"/>
    </source>
</evidence>
<dbReference type="InterPro" id="IPR018958">
    <property type="entry name" value="Knr4/Smi1-like_dom"/>
</dbReference>
<protein>
    <submittedName>
        <fullName evidence="2">SMI1/KNR4 family protein</fullName>
    </submittedName>
</protein>
<name>A0ABT3G9J7_9BACT</name>
<dbReference type="RefSeq" id="WP_264516106.1">
    <property type="nucleotide sequence ID" value="NZ_JAPDDR010000016.1"/>
</dbReference>
<dbReference type="Gene3D" id="3.40.1580.10">
    <property type="entry name" value="SMI1/KNR4-like"/>
    <property type="match status" value="1"/>
</dbReference>
<dbReference type="EMBL" id="JAPDDR010000016">
    <property type="protein sequence ID" value="MCW1916527.1"/>
    <property type="molecule type" value="Genomic_DNA"/>
</dbReference>
<accession>A0ABT3G9J7</accession>
<reference evidence="2" key="1">
    <citation type="submission" date="2022-10" db="EMBL/GenBank/DDBJ databases">
        <title>Luteolibacter sp. GHJ8, whole genome shotgun sequencing project.</title>
        <authorList>
            <person name="Zhao G."/>
            <person name="Shen L."/>
        </authorList>
    </citation>
    <scope>NUCLEOTIDE SEQUENCE</scope>
    <source>
        <strain evidence="2">GHJ8</strain>
    </source>
</reference>
<feature type="domain" description="Knr4/Smi1-like" evidence="1">
    <location>
        <begin position="11"/>
        <end position="128"/>
    </location>
</feature>
<dbReference type="Pfam" id="PF09346">
    <property type="entry name" value="SMI1_KNR4"/>
    <property type="match status" value="1"/>
</dbReference>
<dbReference type="Proteomes" id="UP001165653">
    <property type="component" value="Unassembled WGS sequence"/>
</dbReference>
<comment type="caution">
    <text evidence="2">The sequence shown here is derived from an EMBL/GenBank/DDBJ whole genome shotgun (WGS) entry which is preliminary data.</text>
</comment>
<evidence type="ECO:0000313" key="2">
    <source>
        <dbReference type="EMBL" id="MCW1916527.1"/>
    </source>
</evidence>
<sequence>MRLAEIWTGAPVTEGEITAIRAVAPESIANELERFYRKCNGAERGFNEVDYAADKFDCLRIDAVDITINPETRRTLEECFPGYWVIGSDAGAQLIAYDMDAELPWPIVLILPGDDAPPTVLARNLDELCELYFSPTDAG</sequence>
<keyword evidence="3" id="KW-1185">Reference proteome</keyword>
<organism evidence="2 3">
    <name type="scientific">Luteolibacter rhizosphaerae</name>
    <dbReference type="NCBI Taxonomy" id="2989719"/>
    <lineage>
        <taxon>Bacteria</taxon>
        <taxon>Pseudomonadati</taxon>
        <taxon>Verrucomicrobiota</taxon>
        <taxon>Verrucomicrobiia</taxon>
        <taxon>Verrucomicrobiales</taxon>
        <taxon>Verrucomicrobiaceae</taxon>
        <taxon>Luteolibacter</taxon>
    </lineage>
</organism>
<dbReference type="SUPFAM" id="SSF160631">
    <property type="entry name" value="SMI1/KNR4-like"/>
    <property type="match status" value="1"/>
</dbReference>
<gene>
    <name evidence="2" type="ORF">OJ996_23270</name>
</gene>
<dbReference type="InterPro" id="IPR037883">
    <property type="entry name" value="Knr4/Smi1-like_sf"/>
</dbReference>
<proteinExistence type="predicted"/>
<evidence type="ECO:0000259" key="1">
    <source>
        <dbReference type="Pfam" id="PF09346"/>
    </source>
</evidence>